<organism evidence="3 4">
    <name type="scientific">Phytophthora citrophthora</name>
    <dbReference type="NCBI Taxonomy" id="4793"/>
    <lineage>
        <taxon>Eukaryota</taxon>
        <taxon>Sar</taxon>
        <taxon>Stramenopiles</taxon>
        <taxon>Oomycota</taxon>
        <taxon>Peronosporomycetes</taxon>
        <taxon>Peronosporales</taxon>
        <taxon>Peronosporaceae</taxon>
        <taxon>Phytophthora</taxon>
    </lineage>
</organism>
<dbReference type="Proteomes" id="UP001259832">
    <property type="component" value="Unassembled WGS sequence"/>
</dbReference>
<dbReference type="EMBL" id="JASMQC010000028">
    <property type="protein sequence ID" value="KAK1933676.1"/>
    <property type="molecule type" value="Genomic_DNA"/>
</dbReference>
<feature type="region of interest" description="Disordered" evidence="1">
    <location>
        <begin position="299"/>
        <end position="331"/>
    </location>
</feature>
<feature type="domain" description="WRKY19-like zinc finger" evidence="2">
    <location>
        <begin position="366"/>
        <end position="387"/>
    </location>
</feature>
<dbReference type="PANTHER" id="PTHR31827">
    <property type="entry name" value="EMB|CAB89363.1"/>
    <property type="match status" value="1"/>
</dbReference>
<accession>A0AAD9G8C2</accession>
<gene>
    <name evidence="3" type="ORF">P3T76_011890</name>
</gene>
<evidence type="ECO:0000259" key="2">
    <source>
        <dbReference type="Pfam" id="PF24906"/>
    </source>
</evidence>
<evidence type="ECO:0000256" key="1">
    <source>
        <dbReference type="SAM" id="MobiDB-lite"/>
    </source>
</evidence>
<feature type="region of interest" description="Disordered" evidence="1">
    <location>
        <begin position="72"/>
        <end position="117"/>
    </location>
</feature>
<keyword evidence="4" id="KW-1185">Reference proteome</keyword>
<dbReference type="PANTHER" id="PTHR31827:SF1">
    <property type="entry name" value="EMB|CAB89363.1"/>
    <property type="match status" value="1"/>
</dbReference>
<dbReference type="Pfam" id="PF24906">
    <property type="entry name" value="Zf_WRKY19"/>
    <property type="match status" value="4"/>
</dbReference>
<reference evidence="3" key="1">
    <citation type="submission" date="2023-08" db="EMBL/GenBank/DDBJ databases">
        <title>Reference Genome Resource for the Citrus Pathogen Phytophthora citrophthora.</title>
        <authorList>
            <person name="Moller H."/>
            <person name="Coetzee B."/>
            <person name="Rose L.J."/>
            <person name="Van Niekerk J.M."/>
        </authorList>
    </citation>
    <scope>NUCLEOTIDE SEQUENCE</scope>
    <source>
        <strain evidence="3">STE-U-9442</strain>
    </source>
</reference>
<protein>
    <submittedName>
        <fullName evidence="3">WRKY transcription factor 19</fullName>
    </submittedName>
</protein>
<feature type="domain" description="WRKY19-like zinc finger" evidence="2">
    <location>
        <begin position="150"/>
        <end position="171"/>
    </location>
</feature>
<feature type="compositionally biased region" description="Basic residues" evidence="1">
    <location>
        <begin position="312"/>
        <end position="325"/>
    </location>
</feature>
<evidence type="ECO:0000313" key="3">
    <source>
        <dbReference type="EMBL" id="KAK1933676.1"/>
    </source>
</evidence>
<proteinExistence type="predicted"/>
<dbReference type="InterPro" id="IPR056866">
    <property type="entry name" value="Znf_WRKY19"/>
</dbReference>
<feature type="domain" description="WRKY19-like zinc finger" evidence="2">
    <location>
        <begin position="388"/>
        <end position="411"/>
    </location>
</feature>
<name>A0AAD9G8C2_9STRA</name>
<sequence>MVVPDTSLVTYQMPLLPFRAFQDPNFTTRFSLSFRLPSINMMHADEDSENSSAPANQDTSTRHKAALSFILSSSDSESDSDTSKARKRDSISEPTVAKRRRSVSRTTPGPAAVASPAKLAKKGSKFCTVEGCTSRAKHAKRCWKHGGWVRCKVPDCNNRAKSKGVCWSHGGGTVCSFESCDTIAVSNGFCWAHGGGKRCQVLNCSKPAYERTQNYCQTHYEDLSLVAMDVRDKLTLAHPTALSNPSSVITPSALPFPNFAVAPTVSPASRLANIMNPQQDSNTIEDSKDKAALSFILSSSDSESDTEESNAKHRGSISNVKRKRMVPSTPEAAAPVRKGSKFCSIEGCTSRAKHAKRCWKHGGSVKCKIPDCINRAKSKGVCWSHGGGTVCSFESCDTIAVSNGFCWAHGGGKRCQVPNCSKPAYERTQNYCQAHYEELGDATGAS</sequence>
<feature type="compositionally biased region" description="Basic and acidic residues" evidence="1">
    <location>
        <begin position="81"/>
        <end position="91"/>
    </location>
</feature>
<feature type="domain" description="WRKY19-like zinc finger" evidence="2">
    <location>
        <begin position="172"/>
        <end position="195"/>
    </location>
</feature>
<comment type="caution">
    <text evidence="3">The sequence shown here is derived from an EMBL/GenBank/DDBJ whole genome shotgun (WGS) entry which is preliminary data.</text>
</comment>
<evidence type="ECO:0000313" key="4">
    <source>
        <dbReference type="Proteomes" id="UP001259832"/>
    </source>
</evidence>
<dbReference type="AlphaFoldDB" id="A0AAD9G8C2"/>